<keyword evidence="1" id="KW-0732">Signal</keyword>
<dbReference type="Proteomes" id="UP000824259">
    <property type="component" value="Unassembled WGS sequence"/>
</dbReference>
<dbReference type="EMBL" id="DWYR01000012">
    <property type="protein sequence ID" value="HJA98908.1"/>
    <property type="molecule type" value="Genomic_DNA"/>
</dbReference>
<evidence type="ECO:0000313" key="2">
    <source>
        <dbReference type="EMBL" id="HJA98908.1"/>
    </source>
</evidence>
<protein>
    <recommendedName>
        <fullName evidence="4">Outer membrane lipoprotein-sorting protein</fullName>
    </recommendedName>
</protein>
<comment type="caution">
    <text evidence="2">The sequence shown here is derived from an EMBL/GenBank/DDBJ whole genome shotgun (WGS) entry which is preliminary data.</text>
</comment>
<reference evidence="2" key="1">
    <citation type="journal article" date="2021" name="PeerJ">
        <title>Extensive microbial diversity within the chicken gut microbiome revealed by metagenomics and culture.</title>
        <authorList>
            <person name="Gilroy R."/>
            <person name="Ravi A."/>
            <person name="Getino M."/>
            <person name="Pursley I."/>
            <person name="Horton D.L."/>
            <person name="Alikhan N.F."/>
            <person name="Baker D."/>
            <person name="Gharbi K."/>
            <person name="Hall N."/>
            <person name="Watson M."/>
            <person name="Adriaenssens E.M."/>
            <person name="Foster-Nyarko E."/>
            <person name="Jarju S."/>
            <person name="Secka A."/>
            <person name="Antonio M."/>
            <person name="Oren A."/>
            <person name="Chaudhuri R.R."/>
            <person name="La Ragione R."/>
            <person name="Hildebrand F."/>
            <person name="Pallen M.J."/>
        </authorList>
    </citation>
    <scope>NUCLEOTIDE SEQUENCE</scope>
    <source>
        <strain evidence="2">CHK169-11906</strain>
    </source>
</reference>
<dbReference type="AlphaFoldDB" id="A0A9D2L460"/>
<feature type="chain" id="PRO_5038888288" description="Outer membrane lipoprotein-sorting protein" evidence="1">
    <location>
        <begin position="22"/>
        <end position="242"/>
    </location>
</feature>
<evidence type="ECO:0000256" key="1">
    <source>
        <dbReference type="SAM" id="SignalP"/>
    </source>
</evidence>
<proteinExistence type="predicted"/>
<sequence length="242" mass="27381">MKKICILFVLLSCMWSGNVWGQTAEEVIERSYKAAGIDQFDVKSQSLKMSMSVTAGGMTLPITSVMKYPDKMKTEMNMMGMSVEMIVHGDEGWISVPGQGVQPLPKEQVAQIRQQNDIFSSMKWDKNEYDLLLLDPVTKDGRQYDVVEFKVKEGVQIPETIEKMVGYFDHETGLIAFIDMDIVEGGESVSTKTVMDNYKEEDGVRYPSKMKVYVNGVEVSSIEITEFDLDYPTTDEMFAKPQ</sequence>
<dbReference type="Gene3D" id="2.50.20.10">
    <property type="entry name" value="Lipoprotein localisation LolA/LolB/LppX"/>
    <property type="match status" value="1"/>
</dbReference>
<reference evidence="2" key="2">
    <citation type="submission" date="2021-04" db="EMBL/GenBank/DDBJ databases">
        <authorList>
            <person name="Gilroy R."/>
        </authorList>
    </citation>
    <scope>NUCLEOTIDE SEQUENCE</scope>
    <source>
        <strain evidence="2">CHK169-11906</strain>
    </source>
</reference>
<gene>
    <name evidence="2" type="ORF">H9779_04840</name>
</gene>
<organism evidence="2 3">
    <name type="scientific">Candidatus Alistipes avicola</name>
    <dbReference type="NCBI Taxonomy" id="2838432"/>
    <lineage>
        <taxon>Bacteria</taxon>
        <taxon>Pseudomonadati</taxon>
        <taxon>Bacteroidota</taxon>
        <taxon>Bacteroidia</taxon>
        <taxon>Bacteroidales</taxon>
        <taxon>Rikenellaceae</taxon>
        <taxon>Alistipes</taxon>
    </lineage>
</organism>
<evidence type="ECO:0000313" key="3">
    <source>
        <dbReference type="Proteomes" id="UP000824259"/>
    </source>
</evidence>
<feature type="signal peptide" evidence="1">
    <location>
        <begin position="1"/>
        <end position="21"/>
    </location>
</feature>
<evidence type="ECO:0008006" key="4">
    <source>
        <dbReference type="Google" id="ProtNLM"/>
    </source>
</evidence>
<accession>A0A9D2L460</accession>
<name>A0A9D2L460_9BACT</name>